<comment type="caution">
    <text evidence="2">The sequence shown here is derived from an EMBL/GenBank/DDBJ whole genome shotgun (WGS) entry which is preliminary data.</text>
</comment>
<organism evidence="2 3">
    <name type="scientific">Agrobacterium tumefaciens</name>
    <dbReference type="NCBI Taxonomy" id="358"/>
    <lineage>
        <taxon>Bacteria</taxon>
        <taxon>Pseudomonadati</taxon>
        <taxon>Pseudomonadota</taxon>
        <taxon>Alphaproteobacteria</taxon>
        <taxon>Hyphomicrobiales</taxon>
        <taxon>Rhizobiaceae</taxon>
        <taxon>Rhizobium/Agrobacterium group</taxon>
        <taxon>Agrobacterium</taxon>
        <taxon>Agrobacterium tumefaciens complex</taxon>
    </lineage>
</organism>
<evidence type="ECO:0000313" key="3">
    <source>
        <dbReference type="Proteomes" id="UP000317023"/>
    </source>
</evidence>
<dbReference type="Gene3D" id="3.60.130.10">
    <property type="entry name" value="Clavaminate synthase-like"/>
    <property type="match status" value="1"/>
</dbReference>
<dbReference type="InterPro" id="IPR042098">
    <property type="entry name" value="TauD-like_sf"/>
</dbReference>
<dbReference type="AlphaFoldDB" id="A0A546XF38"/>
<gene>
    <name evidence="2" type="ORF">EXN61_26680</name>
</gene>
<keyword evidence="1" id="KW-0560">Oxidoreductase</keyword>
<sequence>MSLEIRDKIRKSGYIFFSSHRPNDSIIEIAEDLGKPLDPWKDGPVQTLVPRSQAAPNSYGGIFGLNHFPFHSDLAHWRTPPRYLLLRCVVGYADVPTMVIDGHDLIDAVTLDILRRAIFKPRRPRDGSVSLLRLCEPADDIVRVRWDEVFLKPASRVGEVADLRVREWLSTCMPTAVSLAETHDTLLIDNWRMLHARSPILPGRENRAIERVYLEGLH</sequence>
<accession>A0A546XF38</accession>
<evidence type="ECO:0008006" key="4">
    <source>
        <dbReference type="Google" id="ProtNLM"/>
    </source>
</evidence>
<dbReference type="RefSeq" id="WP_142860159.1">
    <property type="nucleotide sequence ID" value="NZ_SGOE01000013.1"/>
</dbReference>
<evidence type="ECO:0000256" key="1">
    <source>
        <dbReference type="ARBA" id="ARBA00023002"/>
    </source>
</evidence>
<dbReference type="GO" id="GO:0016706">
    <property type="term" value="F:2-oxoglutarate-dependent dioxygenase activity"/>
    <property type="evidence" value="ECO:0007669"/>
    <property type="project" value="UniProtKB-ARBA"/>
</dbReference>
<dbReference type="SUPFAM" id="SSF51197">
    <property type="entry name" value="Clavaminate synthase-like"/>
    <property type="match status" value="1"/>
</dbReference>
<name>A0A546XF38_AGRTU</name>
<dbReference type="Proteomes" id="UP000317023">
    <property type="component" value="Unassembled WGS sequence"/>
</dbReference>
<proteinExistence type="predicted"/>
<dbReference type="EMBL" id="SGOE01000013">
    <property type="protein sequence ID" value="TRA99369.1"/>
    <property type="molecule type" value="Genomic_DNA"/>
</dbReference>
<protein>
    <recommendedName>
        <fullName evidence="4">TauD/TfdA-like domain-containing protein</fullName>
    </recommendedName>
</protein>
<evidence type="ECO:0000313" key="2">
    <source>
        <dbReference type="EMBL" id="TRA99369.1"/>
    </source>
</evidence>
<reference evidence="2 3" key="1">
    <citation type="journal article" date="2019" name="Appl. Microbiol. Biotechnol.">
        <title>Differential efficiency of wild type rhizogenic strains for rol gene transformation of plants.</title>
        <authorList>
            <person name="Desmet S."/>
            <person name="De Keyser E."/>
            <person name="Van Vaerenbergh J."/>
            <person name="Baeyen S."/>
            <person name="Van Huylenbroeck J."/>
            <person name="Geelen D."/>
            <person name="Dhooghe E."/>
        </authorList>
    </citation>
    <scope>NUCLEOTIDE SEQUENCE [LARGE SCALE GENOMIC DNA]</scope>
    <source>
        <strain evidence="2 3">MAFF210266</strain>
    </source>
</reference>